<reference evidence="2 3" key="1">
    <citation type="journal article" date="2014" name="Agronomy (Basel)">
        <title>A Draft Genome Sequence for Ensete ventricosum, the Drought-Tolerant Tree Against Hunger.</title>
        <authorList>
            <person name="Harrison J."/>
            <person name="Moore K.A."/>
            <person name="Paszkiewicz K."/>
            <person name="Jones T."/>
            <person name="Grant M."/>
            <person name="Ambacheew D."/>
            <person name="Muzemil S."/>
            <person name="Studholme D.J."/>
        </authorList>
    </citation>
    <scope>NUCLEOTIDE SEQUENCE [LARGE SCALE GENOMIC DNA]</scope>
</reference>
<gene>
    <name evidence="2" type="ORF">B296_00032563</name>
</gene>
<dbReference type="EMBL" id="AMZH03003478">
    <property type="protein sequence ID" value="RRT72196.1"/>
    <property type="molecule type" value="Genomic_DNA"/>
</dbReference>
<sequence>MDKVSNVVLDIDLTQPTELCCTGSPKMTVSGKVLSRKGSIRMDKHNGEEQKADDASKKLVIKDVLFLGTMSRSSIGTMILIYFTLAINRKNGAYLRS</sequence>
<organism evidence="2 3">
    <name type="scientific">Ensete ventricosum</name>
    <name type="common">Abyssinian banana</name>
    <name type="synonym">Musa ensete</name>
    <dbReference type="NCBI Taxonomy" id="4639"/>
    <lineage>
        <taxon>Eukaryota</taxon>
        <taxon>Viridiplantae</taxon>
        <taxon>Streptophyta</taxon>
        <taxon>Embryophyta</taxon>
        <taxon>Tracheophyta</taxon>
        <taxon>Spermatophyta</taxon>
        <taxon>Magnoliopsida</taxon>
        <taxon>Liliopsida</taxon>
        <taxon>Zingiberales</taxon>
        <taxon>Musaceae</taxon>
        <taxon>Ensete</taxon>
    </lineage>
</organism>
<feature type="transmembrane region" description="Helical" evidence="1">
    <location>
        <begin position="64"/>
        <end position="87"/>
    </location>
</feature>
<accession>A0A427A7F6</accession>
<comment type="caution">
    <text evidence="2">The sequence shown here is derived from an EMBL/GenBank/DDBJ whole genome shotgun (WGS) entry which is preliminary data.</text>
</comment>
<keyword evidence="1" id="KW-0812">Transmembrane</keyword>
<evidence type="ECO:0000256" key="1">
    <source>
        <dbReference type="SAM" id="Phobius"/>
    </source>
</evidence>
<dbReference type="AlphaFoldDB" id="A0A427A7F6"/>
<evidence type="ECO:0000313" key="2">
    <source>
        <dbReference type="EMBL" id="RRT72196.1"/>
    </source>
</evidence>
<protein>
    <submittedName>
        <fullName evidence="2">Uncharacterized protein</fullName>
    </submittedName>
</protein>
<dbReference type="PANTHER" id="PTHR34064:SF3">
    <property type="entry name" value="OS04G0672300 PROTEIN"/>
    <property type="match status" value="1"/>
</dbReference>
<proteinExistence type="predicted"/>
<dbReference type="PANTHER" id="PTHR34064">
    <property type="entry name" value="OS04G0672300 PROTEIN"/>
    <property type="match status" value="1"/>
</dbReference>
<dbReference type="Proteomes" id="UP000287651">
    <property type="component" value="Unassembled WGS sequence"/>
</dbReference>
<name>A0A427A7F6_ENSVE</name>
<keyword evidence="1" id="KW-0472">Membrane</keyword>
<keyword evidence="1" id="KW-1133">Transmembrane helix</keyword>
<evidence type="ECO:0000313" key="3">
    <source>
        <dbReference type="Proteomes" id="UP000287651"/>
    </source>
</evidence>